<evidence type="ECO:0000313" key="1">
    <source>
        <dbReference type="EMBL" id="GAA5800596.1"/>
    </source>
</evidence>
<dbReference type="EMBL" id="BAABUJ010000016">
    <property type="protein sequence ID" value="GAA5800596.1"/>
    <property type="molecule type" value="Genomic_DNA"/>
</dbReference>
<evidence type="ECO:0000313" key="2">
    <source>
        <dbReference type="Proteomes" id="UP001476247"/>
    </source>
</evidence>
<reference evidence="1 2" key="1">
    <citation type="submission" date="2024-04" db="EMBL/GenBank/DDBJ databases">
        <title>genome sequences of Mucor flavus KT1a and Helicostylum pulchrum KT1b strains isolation_sourced from the surface of a dry-aged beef.</title>
        <authorList>
            <person name="Toyotome T."/>
            <person name="Hosono M."/>
            <person name="Torimaru M."/>
            <person name="Fukuda K."/>
            <person name="Mikami N."/>
        </authorList>
    </citation>
    <scope>NUCLEOTIDE SEQUENCE [LARGE SCALE GENOMIC DNA]</scope>
    <source>
        <strain evidence="1 2">KT1b</strain>
    </source>
</reference>
<comment type="caution">
    <text evidence="1">The sequence shown here is derived from an EMBL/GenBank/DDBJ whole genome shotgun (WGS) entry which is preliminary data.</text>
</comment>
<accession>A0ABP9Y0R3</accession>
<gene>
    <name evidence="1" type="ORF">HPULCUR_006032</name>
</gene>
<organism evidence="1 2">
    <name type="scientific">Helicostylum pulchrum</name>
    <dbReference type="NCBI Taxonomy" id="562976"/>
    <lineage>
        <taxon>Eukaryota</taxon>
        <taxon>Fungi</taxon>
        <taxon>Fungi incertae sedis</taxon>
        <taxon>Mucoromycota</taxon>
        <taxon>Mucoromycotina</taxon>
        <taxon>Mucoromycetes</taxon>
        <taxon>Mucorales</taxon>
        <taxon>Mucorineae</taxon>
        <taxon>Mucoraceae</taxon>
        <taxon>Helicostylum</taxon>
    </lineage>
</organism>
<sequence length="177" mass="20382">MPYVFIFNRNELTDNRNETLIPVIIDIKHLLEAAHQLKELKLFDCTKVISSWQNTNLVETMENISLTKLKISVEETSTSTLKYIVTLLKDVKVLYLRLGNIKVEESISENEATIILKDLDDCISNMEKVAAYCVYNEIPFSFEFNSVSEHYKTSSIYCDIDEDDFDLDVHGDKDNGN</sequence>
<dbReference type="Proteomes" id="UP001476247">
    <property type="component" value="Unassembled WGS sequence"/>
</dbReference>
<name>A0ABP9Y0R3_9FUNG</name>
<keyword evidence="2" id="KW-1185">Reference proteome</keyword>
<protein>
    <submittedName>
        <fullName evidence="1">Uncharacterized protein</fullName>
    </submittedName>
</protein>
<proteinExistence type="predicted"/>